<dbReference type="OrthoDB" id="440760at2759"/>
<dbReference type="AlphaFoldDB" id="A0A3L8E0E0"/>
<protein>
    <recommendedName>
        <fullName evidence="4">Exosome complex component N-terminal domain-containing protein</fullName>
    </recommendedName>
</protein>
<comment type="caution">
    <text evidence="5">The sequence shown here is derived from an EMBL/GenBank/DDBJ whole genome shotgun (WGS) entry which is preliminary data.</text>
</comment>
<sequence>MMDSEEQEDIIICVPGQRLCIANQVRLAGLGTYEEQGYIYSKLAGVVQLTDEKVSFVSYVLLLLTILYIYIYIYKWNKCFFFNPCCRLTQLLCVV</sequence>
<dbReference type="Proteomes" id="UP000279307">
    <property type="component" value="Chromosome 2"/>
</dbReference>
<evidence type="ECO:0000259" key="4">
    <source>
        <dbReference type="Pfam" id="PF14382"/>
    </source>
</evidence>
<evidence type="ECO:0000256" key="1">
    <source>
        <dbReference type="ARBA" id="ARBA00004123"/>
    </source>
</evidence>
<organism evidence="5">
    <name type="scientific">Ooceraea biroi</name>
    <name type="common">Clonal raider ant</name>
    <name type="synonym">Cerapachys biroi</name>
    <dbReference type="NCBI Taxonomy" id="2015173"/>
    <lineage>
        <taxon>Eukaryota</taxon>
        <taxon>Metazoa</taxon>
        <taxon>Ecdysozoa</taxon>
        <taxon>Arthropoda</taxon>
        <taxon>Hexapoda</taxon>
        <taxon>Insecta</taxon>
        <taxon>Pterygota</taxon>
        <taxon>Neoptera</taxon>
        <taxon>Endopterygota</taxon>
        <taxon>Hymenoptera</taxon>
        <taxon>Apocrita</taxon>
        <taxon>Aculeata</taxon>
        <taxon>Formicoidea</taxon>
        <taxon>Formicidae</taxon>
        <taxon>Dorylinae</taxon>
        <taxon>Ooceraea</taxon>
    </lineage>
</organism>
<reference evidence="5" key="2">
    <citation type="submission" date="2018-07" db="EMBL/GenBank/DDBJ databases">
        <authorList>
            <person name="Mckenzie S.K."/>
            <person name="Kronauer D.J.C."/>
        </authorList>
    </citation>
    <scope>NUCLEOTIDE SEQUENCE</scope>
    <source>
        <strain evidence="5">Clonal line C1</strain>
    </source>
</reference>
<gene>
    <name evidence="5" type="ORF">DMN91_002006</name>
</gene>
<name>A0A3L8E0E0_OOCBI</name>
<dbReference type="GO" id="GO:0005634">
    <property type="term" value="C:nucleus"/>
    <property type="evidence" value="ECO:0007669"/>
    <property type="project" value="UniProtKB-SubCell"/>
</dbReference>
<dbReference type="EMBL" id="QOIP01000002">
    <property type="protein sequence ID" value="RLU25845.1"/>
    <property type="molecule type" value="Genomic_DNA"/>
</dbReference>
<feature type="domain" description="Exosome complex component N-terminal" evidence="4">
    <location>
        <begin position="12"/>
        <end position="49"/>
    </location>
</feature>
<accession>A0A3L8E0E0</accession>
<dbReference type="Gene3D" id="2.40.50.100">
    <property type="match status" value="1"/>
</dbReference>
<reference evidence="5" key="1">
    <citation type="journal article" date="2018" name="Genome Res.">
        <title>The genomic architecture and molecular evolution of ant odorant receptors.</title>
        <authorList>
            <person name="McKenzie S.K."/>
            <person name="Kronauer D.J.C."/>
        </authorList>
    </citation>
    <scope>NUCLEOTIDE SEQUENCE [LARGE SCALE GENOMIC DNA]</scope>
    <source>
        <strain evidence="5">Clonal line C1</strain>
    </source>
</reference>
<keyword evidence="2" id="KW-0271">Exosome</keyword>
<comment type="subcellular location">
    <subcellularLocation>
        <location evidence="1">Nucleus</location>
    </subcellularLocation>
</comment>
<keyword evidence="3" id="KW-1133">Transmembrane helix</keyword>
<proteinExistence type="predicted"/>
<dbReference type="Pfam" id="PF14382">
    <property type="entry name" value="ECR1_N"/>
    <property type="match status" value="1"/>
</dbReference>
<evidence type="ECO:0000313" key="5">
    <source>
        <dbReference type="EMBL" id="RLU25845.1"/>
    </source>
</evidence>
<dbReference type="SUPFAM" id="SSF110324">
    <property type="entry name" value="Ribosomal L27 protein-like"/>
    <property type="match status" value="1"/>
</dbReference>
<dbReference type="InterPro" id="IPR025721">
    <property type="entry name" value="Exosome_cplx_N_dom"/>
</dbReference>
<keyword evidence="3" id="KW-0812">Transmembrane</keyword>
<dbReference type="GO" id="GO:0000178">
    <property type="term" value="C:exosome (RNase complex)"/>
    <property type="evidence" value="ECO:0007669"/>
    <property type="project" value="UniProtKB-KW"/>
</dbReference>
<feature type="transmembrane region" description="Helical" evidence="3">
    <location>
        <begin position="56"/>
        <end position="74"/>
    </location>
</feature>
<evidence type="ECO:0000256" key="2">
    <source>
        <dbReference type="ARBA" id="ARBA00022835"/>
    </source>
</evidence>
<evidence type="ECO:0000256" key="3">
    <source>
        <dbReference type="SAM" id="Phobius"/>
    </source>
</evidence>
<keyword evidence="3" id="KW-0472">Membrane</keyword>